<dbReference type="NCBIfam" id="TIGR01444">
    <property type="entry name" value="fkbM_fam"/>
    <property type="match status" value="1"/>
</dbReference>
<feature type="domain" description="Methyltransferase FkbM" evidence="1">
    <location>
        <begin position="57"/>
        <end position="219"/>
    </location>
</feature>
<dbReference type="PANTHER" id="PTHR34203:SF15">
    <property type="entry name" value="SLL1173 PROTEIN"/>
    <property type="match status" value="1"/>
</dbReference>
<gene>
    <name evidence="2" type="ORF">LCGC14_1137930</name>
</gene>
<protein>
    <recommendedName>
        <fullName evidence="1">Methyltransferase FkbM domain-containing protein</fullName>
    </recommendedName>
</protein>
<dbReference type="InterPro" id="IPR029063">
    <property type="entry name" value="SAM-dependent_MTases_sf"/>
</dbReference>
<name>A0A0F9LZ95_9ZZZZ</name>
<dbReference type="PANTHER" id="PTHR34203">
    <property type="entry name" value="METHYLTRANSFERASE, FKBM FAMILY PROTEIN"/>
    <property type="match status" value="1"/>
</dbReference>
<evidence type="ECO:0000313" key="2">
    <source>
        <dbReference type="EMBL" id="KKN00420.1"/>
    </source>
</evidence>
<comment type="caution">
    <text evidence="2">The sequence shown here is derived from an EMBL/GenBank/DDBJ whole genome shotgun (WGS) entry which is preliminary data.</text>
</comment>
<evidence type="ECO:0000259" key="1">
    <source>
        <dbReference type="Pfam" id="PF05050"/>
    </source>
</evidence>
<accession>A0A0F9LZ95</accession>
<dbReference type="InterPro" id="IPR052514">
    <property type="entry name" value="SAM-dependent_MTase"/>
</dbReference>
<dbReference type="SUPFAM" id="SSF53335">
    <property type="entry name" value="S-adenosyl-L-methionine-dependent methyltransferases"/>
    <property type="match status" value="1"/>
</dbReference>
<dbReference type="EMBL" id="LAZR01005377">
    <property type="protein sequence ID" value="KKN00420.1"/>
    <property type="molecule type" value="Genomic_DNA"/>
</dbReference>
<sequence>MANYVERQVGKYKMCLIPGAAGIHANLNKIFIKGGEREPELLYALRQELKEGMVCMDLGANIGYVTLLMADKIGPTGKIHAIEPDPANIELLNINMKLNNYSDRMQVFNMGVSNKKGEMDFHIGRASNLGGMTKSKNTTGKIIKVKVDTLTNFCEGKELPELIKMDIEGHEVEVMEGMHELVKNKDFPCKIIMELHPVHYNKNHSLERWMKKFLECGFKTKYVISAAIVIPDLFKEWGYEPIKEFATKRGLYDNFSDEHMLKACCHKNTQWMPHKKKNSPKIARFVMIGR</sequence>
<reference evidence="2" key="1">
    <citation type="journal article" date="2015" name="Nature">
        <title>Complex archaea that bridge the gap between prokaryotes and eukaryotes.</title>
        <authorList>
            <person name="Spang A."/>
            <person name="Saw J.H."/>
            <person name="Jorgensen S.L."/>
            <person name="Zaremba-Niedzwiedzka K."/>
            <person name="Martijn J."/>
            <person name="Lind A.E."/>
            <person name="van Eijk R."/>
            <person name="Schleper C."/>
            <person name="Guy L."/>
            <person name="Ettema T.J."/>
        </authorList>
    </citation>
    <scope>NUCLEOTIDE SEQUENCE</scope>
</reference>
<proteinExistence type="predicted"/>
<dbReference type="Pfam" id="PF05050">
    <property type="entry name" value="Methyltransf_21"/>
    <property type="match status" value="1"/>
</dbReference>
<dbReference type="Gene3D" id="3.40.50.150">
    <property type="entry name" value="Vaccinia Virus protein VP39"/>
    <property type="match status" value="1"/>
</dbReference>
<organism evidence="2">
    <name type="scientific">marine sediment metagenome</name>
    <dbReference type="NCBI Taxonomy" id="412755"/>
    <lineage>
        <taxon>unclassified sequences</taxon>
        <taxon>metagenomes</taxon>
        <taxon>ecological metagenomes</taxon>
    </lineage>
</organism>
<dbReference type="InterPro" id="IPR006342">
    <property type="entry name" value="FkbM_mtfrase"/>
</dbReference>
<dbReference type="AlphaFoldDB" id="A0A0F9LZ95"/>